<dbReference type="EMBL" id="CP001107">
    <property type="protein sequence ID" value="ACR76398.1"/>
    <property type="molecule type" value="Genomic_DNA"/>
</dbReference>
<dbReference type="AlphaFoldDB" id="C4ZGX6"/>
<evidence type="ECO:0000256" key="1">
    <source>
        <dbReference type="SAM" id="Phobius"/>
    </source>
</evidence>
<organism evidence="2 3">
    <name type="scientific">Agathobacter rectalis (strain ATCC 33656 / DSM 3377 / JCM 17463 / KCTC 5835 / VPI 0990)</name>
    <name type="common">Eubacterium rectale</name>
    <dbReference type="NCBI Taxonomy" id="515619"/>
    <lineage>
        <taxon>Bacteria</taxon>
        <taxon>Bacillati</taxon>
        <taxon>Bacillota</taxon>
        <taxon>Clostridia</taxon>
        <taxon>Lachnospirales</taxon>
        <taxon>Lachnospiraceae</taxon>
        <taxon>Agathobacter</taxon>
    </lineage>
</organism>
<gene>
    <name evidence="2" type="ordered locus">EUBREC_2667</name>
</gene>
<accession>C4ZGX6</accession>
<name>C4ZGX6_AGARV</name>
<sequence>MLHSVSENAGLPGYFSTVASSHSSTFFILVLFHALINVAEKIIAHNIRKKCHVLSN</sequence>
<keyword evidence="1" id="KW-0812">Transmembrane</keyword>
<evidence type="ECO:0000313" key="3">
    <source>
        <dbReference type="Proteomes" id="UP000001477"/>
    </source>
</evidence>
<keyword evidence="1" id="KW-1133">Transmembrane helix</keyword>
<protein>
    <submittedName>
        <fullName evidence="2">Uncharacterized protein</fullName>
    </submittedName>
</protein>
<dbReference type="PaxDb" id="515619-EUBREC_2667"/>
<dbReference type="KEGG" id="ere:EUBREC_2667"/>
<feature type="transmembrane region" description="Helical" evidence="1">
    <location>
        <begin position="20"/>
        <end position="39"/>
    </location>
</feature>
<evidence type="ECO:0000313" key="2">
    <source>
        <dbReference type="EMBL" id="ACR76398.1"/>
    </source>
</evidence>
<reference evidence="2 3" key="1">
    <citation type="journal article" date="2009" name="Proc. Natl. Acad. Sci. U.S.A.">
        <title>Characterizing a model human gut microbiota composed of members of its two dominant bacterial phyla.</title>
        <authorList>
            <person name="Mahowald M.A."/>
            <person name="Rey F.E."/>
            <person name="Seedorf H."/>
            <person name="Turnbaugh P.J."/>
            <person name="Fulton R.S."/>
            <person name="Wollam A."/>
            <person name="Shah N."/>
            <person name="Wang C."/>
            <person name="Magrini V."/>
            <person name="Wilson R.K."/>
            <person name="Cantarel B.L."/>
            <person name="Coutinho P.M."/>
            <person name="Henrissat B."/>
            <person name="Crock L.W."/>
            <person name="Russell A."/>
            <person name="Verberkmoes N.C."/>
            <person name="Hettich R.L."/>
            <person name="Gordon J.I."/>
        </authorList>
    </citation>
    <scope>NUCLEOTIDE SEQUENCE [LARGE SCALE GENOMIC DNA]</scope>
    <source>
        <strain evidence="3">ATCC 33656 / DSM 3377 / JCM 17463 / KCTC 5835 / LMG 30912 / VPI 0990</strain>
    </source>
</reference>
<dbReference type="HOGENOM" id="CLU_3007533_0_0_9"/>
<keyword evidence="1" id="KW-0472">Membrane</keyword>
<dbReference type="Proteomes" id="UP000001477">
    <property type="component" value="Chromosome"/>
</dbReference>
<proteinExistence type="predicted"/>